<dbReference type="PANTHER" id="PTHR24216:SF65">
    <property type="entry name" value="PAXILLIN-LIKE PROTEIN 1"/>
    <property type="match status" value="1"/>
</dbReference>
<feature type="compositionally biased region" description="Pro residues" evidence="1">
    <location>
        <begin position="269"/>
        <end position="289"/>
    </location>
</feature>
<name>A0A9P9AW06_9HYPO</name>
<feature type="compositionally biased region" description="Polar residues" evidence="1">
    <location>
        <begin position="799"/>
        <end position="818"/>
    </location>
</feature>
<sequence length="847" mass="93413">MDSSPSPLRPSDPHGHDTTPPDAGSEPHGVPATIEELRRRWKGKEKAAGDPTPVRSSEDGEPLTLLKLPVDILRLILNEISHPDKADLLPLLLVSSTLHDITLPYIYSSFDIIWPEQGTYFRPGNDADVDALTYGLTSLALGSRFARVMHRLHHLPPPIKQGTNARLIKSFRISNGLTKWVDYYSVDGEAGMMLNTLVALALPKMTNLESFTWDMPTGLSSNVFMALACLEEDNPAVLDHVWIRWHEDPPSTSSSSSSPIFHNVHGHVPAPPPPPPMAQPASPPSPPSSNPESLGSPTPFHLLTPYRRVPYSEASVEYPTYSILPALRSIAALDVNQVSYLDELAILIERSKSILRKLRVSVATKSAGDEFTQIKGDQRGLRQYDPAARWPGESRIGDRRLGGVLGVVLARVYDIRRNHPRPEKGETETGTGTSRSSPTSPPTASTSANPDNGLEPQSSDPATITPSGSTQHDGSVPAESSAKKSLGAKSSRPAKDVDNKLALECLELARVPLHTAIAAYAFDWTVLTTLTILNCDRSDRLWRLLREEFRPSPSPSRRDSSGRQVKEAPTYHLRLKNIHVDVTTYVLLQFIKDTLAPHSLEVLFLHDRRRTPRPTVPIATVFASAVKRHYASLQKLLLDSSHLDRLHHHNDIRRMSWALSSEMILEVTSGCMPALKELSVCVNRKDWHTILQRLPNMRHLTALHIPSLGRDSGTQADLHLAQQIVDVITLRPEIRLCYLAIRGLCFEVVESSRGSPGSDGGIWSSDDASSPSEMSDIHPASDDALSNDGHMLLEDSDDASQSSRRVAPNDSSALWPGNTGSNKTYRLRRIAFYEENVTIFKARHGTL</sequence>
<evidence type="ECO:0000313" key="2">
    <source>
        <dbReference type="EMBL" id="KAH6898776.1"/>
    </source>
</evidence>
<evidence type="ECO:0000313" key="3">
    <source>
        <dbReference type="Proteomes" id="UP000777438"/>
    </source>
</evidence>
<feature type="region of interest" description="Disordered" evidence="1">
    <location>
        <begin position="1"/>
        <end position="60"/>
    </location>
</feature>
<feature type="compositionally biased region" description="Basic and acidic residues" evidence="1">
    <location>
        <begin position="418"/>
        <end position="427"/>
    </location>
</feature>
<dbReference type="OrthoDB" id="3199516at2759"/>
<dbReference type="AlphaFoldDB" id="A0A9P9AW06"/>
<feature type="compositionally biased region" description="Low complexity" evidence="1">
    <location>
        <begin position="478"/>
        <end position="491"/>
    </location>
</feature>
<dbReference type="PANTHER" id="PTHR24216">
    <property type="entry name" value="PAXILLIN-RELATED"/>
    <property type="match status" value="1"/>
</dbReference>
<dbReference type="EMBL" id="JAGPYM010000002">
    <property type="protein sequence ID" value="KAH6898776.1"/>
    <property type="molecule type" value="Genomic_DNA"/>
</dbReference>
<feature type="region of interest" description="Disordered" evidence="1">
    <location>
        <begin position="253"/>
        <end position="299"/>
    </location>
</feature>
<accession>A0A9P9AW06</accession>
<gene>
    <name evidence="2" type="ORF">B0T10DRAFT_118932</name>
</gene>
<evidence type="ECO:0000256" key="1">
    <source>
        <dbReference type="SAM" id="MobiDB-lite"/>
    </source>
</evidence>
<dbReference type="Proteomes" id="UP000777438">
    <property type="component" value="Unassembled WGS sequence"/>
</dbReference>
<feature type="compositionally biased region" description="Low complexity" evidence="1">
    <location>
        <begin position="428"/>
        <end position="448"/>
    </location>
</feature>
<feature type="compositionally biased region" description="Polar residues" evidence="1">
    <location>
        <begin position="455"/>
        <end position="473"/>
    </location>
</feature>
<reference evidence="2 3" key="1">
    <citation type="journal article" date="2021" name="Nat. Commun.">
        <title>Genetic determinants of endophytism in the Arabidopsis root mycobiome.</title>
        <authorList>
            <person name="Mesny F."/>
            <person name="Miyauchi S."/>
            <person name="Thiergart T."/>
            <person name="Pickel B."/>
            <person name="Atanasova L."/>
            <person name="Karlsson M."/>
            <person name="Huettel B."/>
            <person name="Barry K.W."/>
            <person name="Haridas S."/>
            <person name="Chen C."/>
            <person name="Bauer D."/>
            <person name="Andreopoulos W."/>
            <person name="Pangilinan J."/>
            <person name="LaButti K."/>
            <person name="Riley R."/>
            <person name="Lipzen A."/>
            <person name="Clum A."/>
            <person name="Drula E."/>
            <person name="Henrissat B."/>
            <person name="Kohler A."/>
            <person name="Grigoriev I.V."/>
            <person name="Martin F.M."/>
            <person name="Hacquard S."/>
        </authorList>
    </citation>
    <scope>NUCLEOTIDE SEQUENCE [LARGE SCALE GENOMIC DNA]</scope>
    <source>
        <strain evidence="2 3">MPI-CAGE-CH-0241</strain>
    </source>
</reference>
<organism evidence="2 3">
    <name type="scientific">Thelonectria olida</name>
    <dbReference type="NCBI Taxonomy" id="1576542"/>
    <lineage>
        <taxon>Eukaryota</taxon>
        <taxon>Fungi</taxon>
        <taxon>Dikarya</taxon>
        <taxon>Ascomycota</taxon>
        <taxon>Pezizomycotina</taxon>
        <taxon>Sordariomycetes</taxon>
        <taxon>Hypocreomycetidae</taxon>
        <taxon>Hypocreales</taxon>
        <taxon>Nectriaceae</taxon>
        <taxon>Thelonectria</taxon>
    </lineage>
</organism>
<feature type="region of interest" description="Disordered" evidence="1">
    <location>
        <begin position="418"/>
        <end position="494"/>
    </location>
</feature>
<protein>
    <submittedName>
        <fullName evidence="2">F-box domain-containing protein</fullName>
    </submittedName>
</protein>
<comment type="caution">
    <text evidence="2">The sequence shown here is derived from an EMBL/GenBank/DDBJ whole genome shotgun (WGS) entry which is preliminary data.</text>
</comment>
<keyword evidence="3" id="KW-1185">Reference proteome</keyword>
<feature type="compositionally biased region" description="Low complexity" evidence="1">
    <location>
        <begin position="764"/>
        <end position="774"/>
    </location>
</feature>
<feature type="region of interest" description="Disordered" evidence="1">
    <location>
        <begin position="752"/>
        <end position="818"/>
    </location>
</feature>
<proteinExistence type="predicted"/>